<protein>
    <submittedName>
        <fullName evidence="9">Phosphoesterase</fullName>
    </submittedName>
</protein>
<dbReference type="EMBL" id="BMMD01000012">
    <property type="protein sequence ID" value="GGJ83956.1"/>
    <property type="molecule type" value="Genomic_DNA"/>
</dbReference>
<name>A0A917UTI2_9MICO</name>
<keyword evidence="3" id="KW-0812">Transmembrane</keyword>
<comment type="subcellular location">
    <subcellularLocation>
        <location evidence="1">Cell membrane</location>
        <topology evidence="1">Multi-pass membrane protein</topology>
    </subcellularLocation>
</comment>
<dbReference type="InterPro" id="IPR017438">
    <property type="entry name" value="ATP-NAD_kinase_N"/>
</dbReference>
<evidence type="ECO:0000256" key="6">
    <source>
        <dbReference type="ARBA" id="ARBA00023136"/>
    </source>
</evidence>
<keyword evidence="6" id="KW-0472">Membrane</keyword>
<dbReference type="Gene3D" id="2.60.200.40">
    <property type="match status" value="1"/>
</dbReference>
<dbReference type="Proteomes" id="UP000636956">
    <property type="component" value="Unassembled WGS sequence"/>
</dbReference>
<dbReference type="InterPro" id="IPR036938">
    <property type="entry name" value="PAP2/HPO_sf"/>
</dbReference>
<dbReference type="SMART" id="SM00014">
    <property type="entry name" value="acidPPc"/>
    <property type="match status" value="1"/>
</dbReference>
<keyword evidence="2" id="KW-1003">Cell membrane</keyword>
<evidence type="ECO:0000256" key="2">
    <source>
        <dbReference type="ARBA" id="ARBA00022475"/>
    </source>
</evidence>
<accession>A0A917UTI2</accession>
<feature type="domain" description="DAGKc" evidence="8">
    <location>
        <begin position="224"/>
        <end position="352"/>
    </location>
</feature>
<reference evidence="9" key="2">
    <citation type="submission" date="2020-09" db="EMBL/GenBank/DDBJ databases">
        <authorList>
            <person name="Sun Q."/>
            <person name="Zhou Y."/>
        </authorList>
    </citation>
    <scope>NUCLEOTIDE SEQUENCE</scope>
    <source>
        <strain evidence="9">CGMCC 1.8984</strain>
    </source>
</reference>
<dbReference type="InterPro" id="IPR000326">
    <property type="entry name" value="PAP2/HPO"/>
</dbReference>
<dbReference type="GO" id="GO:0016301">
    <property type="term" value="F:kinase activity"/>
    <property type="evidence" value="ECO:0007669"/>
    <property type="project" value="InterPro"/>
</dbReference>
<dbReference type="InterPro" id="IPR016064">
    <property type="entry name" value="NAD/diacylglycerol_kinase_sf"/>
</dbReference>
<comment type="caution">
    <text evidence="9">The sequence shown here is derived from an EMBL/GenBank/DDBJ whole genome shotgun (WGS) entry which is preliminary data.</text>
</comment>
<evidence type="ECO:0000256" key="5">
    <source>
        <dbReference type="ARBA" id="ARBA00022989"/>
    </source>
</evidence>
<gene>
    <name evidence="9" type="ORF">GCM10011372_22890</name>
</gene>
<dbReference type="Pfam" id="PF00781">
    <property type="entry name" value="DAGK_cat"/>
    <property type="match status" value="1"/>
</dbReference>
<keyword evidence="4" id="KW-0378">Hydrolase</keyword>
<keyword evidence="5" id="KW-1133">Transmembrane helix</keyword>
<evidence type="ECO:0000256" key="3">
    <source>
        <dbReference type="ARBA" id="ARBA00022692"/>
    </source>
</evidence>
<dbReference type="Gene3D" id="3.40.50.10330">
    <property type="entry name" value="Probable inorganic polyphosphate/atp-NAD kinase, domain 1"/>
    <property type="match status" value="1"/>
</dbReference>
<organism evidence="9 10">
    <name type="scientific">Agromyces bauzanensis</name>
    <dbReference type="NCBI Taxonomy" id="1308924"/>
    <lineage>
        <taxon>Bacteria</taxon>
        <taxon>Bacillati</taxon>
        <taxon>Actinomycetota</taxon>
        <taxon>Actinomycetes</taxon>
        <taxon>Micrococcales</taxon>
        <taxon>Microbacteriaceae</taxon>
        <taxon>Agromyces</taxon>
    </lineage>
</organism>
<dbReference type="GO" id="GO:0016787">
    <property type="term" value="F:hydrolase activity"/>
    <property type="evidence" value="ECO:0007669"/>
    <property type="project" value="UniProtKB-KW"/>
</dbReference>
<dbReference type="Pfam" id="PF01569">
    <property type="entry name" value="PAP2"/>
    <property type="match status" value="1"/>
</dbReference>
<evidence type="ECO:0000259" key="8">
    <source>
        <dbReference type="PROSITE" id="PS50146"/>
    </source>
</evidence>
<evidence type="ECO:0000313" key="9">
    <source>
        <dbReference type="EMBL" id="GGJ83956.1"/>
    </source>
</evidence>
<dbReference type="SUPFAM" id="SSF48317">
    <property type="entry name" value="Acid phosphatase/Vanadium-dependent haloperoxidase"/>
    <property type="match status" value="1"/>
</dbReference>
<reference evidence="9" key="1">
    <citation type="journal article" date="2014" name="Int. J. Syst. Evol. Microbiol.">
        <title>Complete genome sequence of Corynebacterium casei LMG S-19264T (=DSM 44701T), isolated from a smear-ripened cheese.</title>
        <authorList>
            <consortium name="US DOE Joint Genome Institute (JGI-PGF)"/>
            <person name="Walter F."/>
            <person name="Albersmeier A."/>
            <person name="Kalinowski J."/>
            <person name="Ruckert C."/>
        </authorList>
    </citation>
    <scope>NUCLEOTIDE SEQUENCE</scope>
    <source>
        <strain evidence="9">CGMCC 1.8984</strain>
    </source>
</reference>
<dbReference type="GO" id="GO:0005886">
    <property type="term" value="C:plasma membrane"/>
    <property type="evidence" value="ECO:0007669"/>
    <property type="project" value="UniProtKB-SubCell"/>
</dbReference>
<evidence type="ECO:0000256" key="7">
    <source>
        <dbReference type="SAM" id="MobiDB-lite"/>
    </source>
</evidence>
<evidence type="ECO:0000256" key="1">
    <source>
        <dbReference type="ARBA" id="ARBA00004651"/>
    </source>
</evidence>
<dbReference type="AlphaFoldDB" id="A0A917UTI2"/>
<feature type="compositionally biased region" description="Basic and acidic residues" evidence="7">
    <location>
        <begin position="205"/>
        <end position="215"/>
    </location>
</feature>
<feature type="region of interest" description="Disordered" evidence="7">
    <location>
        <begin position="198"/>
        <end position="225"/>
    </location>
</feature>
<proteinExistence type="predicted"/>
<dbReference type="SUPFAM" id="SSF111331">
    <property type="entry name" value="NAD kinase/diacylglycerol kinase-like"/>
    <property type="match status" value="1"/>
</dbReference>
<dbReference type="Gene3D" id="1.20.144.10">
    <property type="entry name" value="Phosphatidic acid phosphatase type 2/haloperoxidase"/>
    <property type="match status" value="1"/>
</dbReference>
<sequence>MQRTAYPERVAFRNLRVAVRRTRILPEWVRRTDAAAARAVNRRHTHPHVDAFWSRLTGFADRGVLWWTLAGVLAVTGRRRAAGRGLGSLLVASGLTNLIAKQVFGGDRPLLADVPIGRRLPVPPITPPFPSGHSASAAAFAAGVAIERPSIGAVLAPLAVGVGYSRLHTGAHWLSDVVGGLGLGAAVAGLGALVVRPGRDAATPGRDERPERPPGVDRPLPASPDGEGVFLVVNRSSGTSVVRTDPLRSIADRLPHAEVHVLDEDESPREAVWAALAGTTPPRILGVCGGDGSVAAVAHEAIAAGLPLLVVPGGTFNHFARTAGAVSVDLVIDAVKRGEGVRVDVAELAFGDDDPITVLNSASVGVYPDFVAVRERHEHRLGKWLAALVAAARVLRRSQPVTIVVNGRRARVWTLFVGVGAIEPGTLAPLQRRRLDDGVLDVRLLHAGSRTGAAASLAFGRRASAVFRALGLLPRHIEVFRTESIEVVVRPREGQPPGFAHDGEVAIAAPLEATAAYPGRGYRTRITIARGALDVYRPASGGNHPVRGEQ</sequence>
<evidence type="ECO:0000256" key="4">
    <source>
        <dbReference type="ARBA" id="ARBA00022801"/>
    </source>
</evidence>
<dbReference type="InterPro" id="IPR001206">
    <property type="entry name" value="Diacylglycerol_kinase_cat_dom"/>
</dbReference>
<evidence type="ECO:0000313" key="10">
    <source>
        <dbReference type="Proteomes" id="UP000636956"/>
    </source>
</evidence>
<dbReference type="PROSITE" id="PS50146">
    <property type="entry name" value="DAGK"/>
    <property type="match status" value="1"/>
</dbReference>
<dbReference type="PANTHER" id="PTHR14969">
    <property type="entry name" value="SPHINGOSINE-1-PHOSPHATE PHOSPHOHYDROLASE"/>
    <property type="match status" value="1"/>
</dbReference>
<keyword evidence="10" id="KW-1185">Reference proteome</keyword>
<dbReference type="PANTHER" id="PTHR14969:SF62">
    <property type="entry name" value="DECAPRENYLPHOSPHORYL-5-PHOSPHORIBOSE PHOSPHATASE RV3807C-RELATED"/>
    <property type="match status" value="1"/>
</dbReference>
<dbReference type="SMART" id="SM00046">
    <property type="entry name" value="DAGKc"/>
    <property type="match status" value="1"/>
</dbReference>